<name>A0A914L489_MELIC</name>
<dbReference type="WBParaSite" id="Minc3s00265g08947">
    <property type="protein sequence ID" value="Minc3s00265g08947"/>
    <property type="gene ID" value="Minc3s00265g08947"/>
</dbReference>
<keyword evidence="2" id="KW-1185">Reference proteome</keyword>
<dbReference type="AlphaFoldDB" id="A0A914L489"/>
<feature type="region of interest" description="Disordered" evidence="1">
    <location>
        <begin position="185"/>
        <end position="218"/>
    </location>
</feature>
<sequence length="230" mass="25965">MSSDEYVDPSSDSEYEYDNPLKNKIGKLHELHKKFQAENANNAFSSSSDSEIDSGNNRGCGMLSVGTVDAEVLKQNLFSKKENDPSSSSSSSKLFNHQSTSAVINNKNNEVKVEKKKKKIIKTEVKKNVKMSKKKKNKRDSRSRSNSTPVNNCEEEENSPTILRPYLPRMAKDFTKAIKLTYATPQFQNQRRRGEFRSDSGQSSRTYSRSRSPINSAADDISSGLFYFSF</sequence>
<evidence type="ECO:0000313" key="2">
    <source>
        <dbReference type="Proteomes" id="UP000887563"/>
    </source>
</evidence>
<proteinExistence type="predicted"/>
<organism evidence="2 3">
    <name type="scientific">Meloidogyne incognita</name>
    <name type="common">Southern root-knot nematode worm</name>
    <name type="synonym">Oxyuris incognita</name>
    <dbReference type="NCBI Taxonomy" id="6306"/>
    <lineage>
        <taxon>Eukaryota</taxon>
        <taxon>Metazoa</taxon>
        <taxon>Ecdysozoa</taxon>
        <taxon>Nematoda</taxon>
        <taxon>Chromadorea</taxon>
        <taxon>Rhabditida</taxon>
        <taxon>Tylenchina</taxon>
        <taxon>Tylenchomorpha</taxon>
        <taxon>Tylenchoidea</taxon>
        <taxon>Meloidogynidae</taxon>
        <taxon>Meloidogyninae</taxon>
        <taxon>Meloidogyne</taxon>
        <taxon>Meloidogyne incognita group</taxon>
    </lineage>
</organism>
<dbReference type="Proteomes" id="UP000887563">
    <property type="component" value="Unplaced"/>
</dbReference>
<feature type="compositionally biased region" description="Basic residues" evidence="1">
    <location>
        <begin position="128"/>
        <end position="141"/>
    </location>
</feature>
<feature type="compositionally biased region" description="Polar residues" evidence="1">
    <location>
        <begin position="93"/>
        <end position="102"/>
    </location>
</feature>
<reference evidence="3" key="1">
    <citation type="submission" date="2022-11" db="UniProtKB">
        <authorList>
            <consortium name="WormBaseParasite"/>
        </authorList>
    </citation>
    <scope>IDENTIFICATION</scope>
</reference>
<evidence type="ECO:0000256" key="1">
    <source>
        <dbReference type="SAM" id="MobiDB-lite"/>
    </source>
</evidence>
<feature type="compositionally biased region" description="Low complexity" evidence="1">
    <location>
        <begin position="40"/>
        <end position="57"/>
    </location>
</feature>
<accession>A0A914L489</accession>
<feature type="compositionally biased region" description="Polar residues" evidence="1">
    <location>
        <begin position="199"/>
        <end position="215"/>
    </location>
</feature>
<protein>
    <submittedName>
        <fullName evidence="3">Uncharacterized protein</fullName>
    </submittedName>
</protein>
<feature type="region of interest" description="Disordered" evidence="1">
    <location>
        <begin position="40"/>
        <end position="63"/>
    </location>
</feature>
<feature type="region of interest" description="Disordered" evidence="1">
    <location>
        <begin position="76"/>
        <end position="162"/>
    </location>
</feature>
<evidence type="ECO:0000313" key="3">
    <source>
        <dbReference type="WBParaSite" id="Minc3s00265g08947"/>
    </source>
</evidence>